<dbReference type="SUPFAM" id="SSF53448">
    <property type="entry name" value="Nucleotide-diphospho-sugar transferases"/>
    <property type="match status" value="1"/>
</dbReference>
<dbReference type="GO" id="GO:0016740">
    <property type="term" value="F:transferase activity"/>
    <property type="evidence" value="ECO:0007669"/>
    <property type="project" value="UniProtKB-KW"/>
</dbReference>
<protein>
    <submittedName>
        <fullName evidence="1">Glycosyl transferase</fullName>
    </submittedName>
</protein>
<gene>
    <name evidence="1" type="ORF">GG681_08150</name>
</gene>
<evidence type="ECO:0000313" key="2">
    <source>
        <dbReference type="Proteomes" id="UP000436694"/>
    </source>
</evidence>
<dbReference type="InterPro" id="IPR029044">
    <property type="entry name" value="Nucleotide-diphossugar_trans"/>
</dbReference>
<accession>A0A844APH5</accession>
<dbReference type="AlphaFoldDB" id="A0A844APH5"/>
<sequence length="265" mass="30834">MHKQIICINWGTRYGAPYINRLYSMVARNITPPFRFICFTDVTEGVREEVECKPLPELRGEHPTKTRGKWGKSRLWEKDLGDVDGPVLFIDLDVAITGSLDAFFEYGSADDVVLARNMAKPLHRLGQTSVYRFPVGKLAPILEIYEKDPQAVADKYRYEQHFVTKNAPGGVIFWPRSWVRHFRIQCIPIFPFNLFVEPKRPKRARIVIFAGSMNPPDAMAGRWWPEGQALGTWAHLKDCWQGRKGFKAYRHFLRPARWLEEVWKE</sequence>
<proteinExistence type="predicted"/>
<reference evidence="1 2" key="1">
    <citation type="submission" date="2019-10" db="EMBL/GenBank/DDBJ databases">
        <title>Epibacterium sp. nov., isolated from seawater.</title>
        <authorList>
            <person name="Zhang X."/>
            <person name="Li N."/>
        </authorList>
    </citation>
    <scope>NUCLEOTIDE SEQUENCE [LARGE SCALE GENOMIC DNA]</scope>
    <source>
        <strain evidence="1 2">SM1969</strain>
    </source>
</reference>
<keyword evidence="2" id="KW-1185">Reference proteome</keyword>
<dbReference type="EMBL" id="WIXK01000003">
    <property type="protein sequence ID" value="MQY42613.1"/>
    <property type="molecule type" value="Genomic_DNA"/>
</dbReference>
<organism evidence="1 2">
    <name type="scientific">Tritonibacter aquimaris</name>
    <dbReference type="NCBI Taxonomy" id="2663379"/>
    <lineage>
        <taxon>Bacteria</taxon>
        <taxon>Pseudomonadati</taxon>
        <taxon>Pseudomonadota</taxon>
        <taxon>Alphaproteobacteria</taxon>
        <taxon>Rhodobacterales</taxon>
        <taxon>Paracoccaceae</taxon>
        <taxon>Tritonibacter</taxon>
    </lineage>
</organism>
<evidence type="ECO:0000313" key="1">
    <source>
        <dbReference type="EMBL" id="MQY42613.1"/>
    </source>
</evidence>
<dbReference type="RefSeq" id="WP_153546933.1">
    <property type="nucleotide sequence ID" value="NZ_WIXK01000003.1"/>
</dbReference>
<dbReference type="Proteomes" id="UP000436694">
    <property type="component" value="Unassembled WGS sequence"/>
</dbReference>
<name>A0A844APH5_9RHOB</name>
<comment type="caution">
    <text evidence="1">The sequence shown here is derived from an EMBL/GenBank/DDBJ whole genome shotgun (WGS) entry which is preliminary data.</text>
</comment>
<keyword evidence="1" id="KW-0808">Transferase</keyword>